<feature type="non-terminal residue" evidence="2">
    <location>
        <position position="580"/>
    </location>
</feature>
<dbReference type="EMBL" id="AAGUAT010000125">
    <property type="protein sequence ID" value="EBR9859183.1"/>
    <property type="molecule type" value="Genomic_DNA"/>
</dbReference>
<dbReference type="SUPFAM" id="SSF52540">
    <property type="entry name" value="P-loop containing nucleoside triphosphate hydrolases"/>
    <property type="match status" value="1"/>
</dbReference>
<comment type="caution">
    <text evidence="2">The sequence shown here is derived from an EMBL/GenBank/DDBJ whole genome shotgun (WGS) entry which is preliminary data.</text>
</comment>
<keyword evidence="2" id="KW-0067">ATP-binding</keyword>
<evidence type="ECO:0000259" key="1">
    <source>
        <dbReference type="Pfam" id="PF13086"/>
    </source>
</evidence>
<dbReference type="InterPro" id="IPR041677">
    <property type="entry name" value="DNA2/NAM7_AAA_11"/>
</dbReference>
<organism evidence="2">
    <name type="scientific">Salmonella enterica subsp. enterica serovar Chester</name>
    <dbReference type="NCBI Taxonomy" id="149386"/>
    <lineage>
        <taxon>Bacteria</taxon>
        <taxon>Pseudomonadati</taxon>
        <taxon>Pseudomonadota</taxon>
        <taxon>Gammaproteobacteria</taxon>
        <taxon>Enterobacterales</taxon>
        <taxon>Enterobacteriaceae</taxon>
        <taxon>Salmonella</taxon>
    </lineage>
</organism>
<dbReference type="Pfam" id="PF13086">
    <property type="entry name" value="AAA_11"/>
    <property type="match status" value="1"/>
</dbReference>
<name>A0A5U8SW36_SALET</name>
<gene>
    <name evidence="2" type="ORF">DS524_25935</name>
</gene>
<accession>A0A5U8SW36</accession>
<feature type="domain" description="DNA2/NAM7 helicase helicase" evidence="1">
    <location>
        <begin position="418"/>
        <end position="481"/>
    </location>
</feature>
<keyword evidence="2" id="KW-0378">Hydrolase</keyword>
<dbReference type="InterPro" id="IPR027417">
    <property type="entry name" value="P-loop_NTPase"/>
</dbReference>
<dbReference type="Pfam" id="PF13195">
    <property type="entry name" value="DUF4011"/>
    <property type="match status" value="1"/>
</dbReference>
<proteinExistence type="predicted"/>
<keyword evidence="2" id="KW-0347">Helicase</keyword>
<keyword evidence="2" id="KW-0547">Nucleotide-binding</keyword>
<evidence type="ECO:0000313" key="2">
    <source>
        <dbReference type="EMBL" id="EBR9859183.1"/>
    </source>
</evidence>
<protein>
    <submittedName>
        <fullName evidence="2">DNA helicase UvrD</fullName>
    </submittedName>
</protein>
<dbReference type="Gene3D" id="3.40.50.300">
    <property type="entry name" value="P-loop containing nucleotide triphosphate hydrolases"/>
    <property type="match status" value="1"/>
</dbReference>
<dbReference type="InterPro" id="IPR025103">
    <property type="entry name" value="DUF4011"/>
</dbReference>
<dbReference type="AlphaFoldDB" id="A0A5U8SW36"/>
<reference evidence="2" key="1">
    <citation type="submission" date="2018-07" db="EMBL/GenBank/DDBJ databases">
        <authorList>
            <person name="Ashton P.M."/>
            <person name="Dallman T."/>
            <person name="Nair S."/>
            <person name="De Pinna E."/>
            <person name="Peters T."/>
            <person name="Grant K."/>
        </authorList>
    </citation>
    <scope>NUCLEOTIDE SEQUENCE</scope>
    <source>
        <strain evidence="2">296838</strain>
    </source>
</reference>
<sequence length="580" mass="65453">MSETLHRTGDTAGAYVLKSLEDMRRKLLDLTARNRLLNFPIDKKHSSLRIINELPDQLYKTLIGDKVMQFVPVPDPTKAQLQQYGYLGKDEKQCEISLKAAPDAKAWAEKLGLRTDFELFTEAQPNVSNYEYQVIKKARNTIEQYLQNNNGLLSGIRRAGVNADLPTQQLAMLIQKLGYKDLGEFERDTKAGIPLRTASIQASLTDDDIQTLHFPSELEALLRSIHGKAKTSIEETGAGILYLALGFLEWYESDDSNKERYAPLFVIPVTLERGKLDSEAGLYRYHLSYTGEDILPNLSLREKLQSDFGIALPVLDENTLPEAYFQQVQAIIERNKPRWSVRRYGALSLLNFSKMLMYIDLDPARWPAGEKNIANHEVIKRLFTSQTGEGGSSGVSAEYMIDEINQIHQQFPLIDDADSSQHSALIDAVMGKSLVIEGPPGTGKSQTITNLIAAAILNGKKVLFVAEKLAALEVVKTRLDKAGLGDFCLELHSNKSHKRKVLDEIQKRINNRSLDTPPLHIESEIARYEELKRELNDYAYEINQPWENTGLTIHEIFTGASRYRRMLNIEPKDLHIEGLS</sequence>
<dbReference type="GO" id="GO:0004386">
    <property type="term" value="F:helicase activity"/>
    <property type="evidence" value="ECO:0007669"/>
    <property type="project" value="UniProtKB-KW"/>
</dbReference>